<evidence type="ECO:0000313" key="1">
    <source>
        <dbReference type="EMBL" id="KAK0457020.1"/>
    </source>
</evidence>
<dbReference type="RefSeq" id="XP_060329335.1">
    <property type="nucleotide sequence ID" value="XM_060482490.1"/>
</dbReference>
<sequence length="385" mass="42217">MLLHASSVFSRSSTAILNHISQLAGQYSRHHLLFSLSPNVDASELSQLVQNLTTFSSNTVGCLSAPVSMDMISCSLAIFDGNCIPFRSTIPGVPSPQVGRWHSFRKKDKDAPFFEGEYREGVDWEDVWSKRTATLELPDSLQDLQRDSVDALIYFSDAAPEGLRSSFHTNFPTSSKLGFIPTSTPFITGRPVTLFQNQRIWDSGAVGVALTHAKDVRSMLNYHGLVPLSSAMTVSESEGNLVNTLDRRNPTQLLLSAIRAHNLSATSLKTEEEFYLMTEDTQVAYTITAGDPSRGTISLNTDQGPGVGSRVRFYHRPKSSSGRTLTFEKPRTTVFKFMVADDGVSVQSDAVLEGLFFSASENGFLYQQHAACTIPGATATLEIEQ</sequence>
<dbReference type="AlphaFoldDB" id="A0AA39KBP1"/>
<comment type="caution">
    <text evidence="1">The sequence shown here is derived from an EMBL/GenBank/DDBJ whole genome shotgun (WGS) entry which is preliminary data.</text>
</comment>
<evidence type="ECO:0008006" key="3">
    <source>
        <dbReference type="Google" id="ProtNLM"/>
    </source>
</evidence>
<name>A0AA39KBP1_ARMTA</name>
<evidence type="ECO:0000313" key="2">
    <source>
        <dbReference type="Proteomes" id="UP001175211"/>
    </source>
</evidence>
<accession>A0AA39KBP1</accession>
<gene>
    <name evidence="1" type="ORF">EV420DRAFT_534585</name>
</gene>
<reference evidence="1" key="1">
    <citation type="submission" date="2023-06" db="EMBL/GenBank/DDBJ databases">
        <authorList>
            <consortium name="Lawrence Berkeley National Laboratory"/>
            <person name="Ahrendt S."/>
            <person name="Sahu N."/>
            <person name="Indic B."/>
            <person name="Wong-Bajracharya J."/>
            <person name="Merenyi Z."/>
            <person name="Ke H.-M."/>
            <person name="Monk M."/>
            <person name="Kocsube S."/>
            <person name="Drula E."/>
            <person name="Lipzen A."/>
            <person name="Balint B."/>
            <person name="Henrissat B."/>
            <person name="Andreopoulos B."/>
            <person name="Martin F.M."/>
            <person name="Harder C.B."/>
            <person name="Rigling D."/>
            <person name="Ford K.L."/>
            <person name="Foster G.D."/>
            <person name="Pangilinan J."/>
            <person name="Papanicolaou A."/>
            <person name="Barry K."/>
            <person name="LaButti K."/>
            <person name="Viragh M."/>
            <person name="Koriabine M."/>
            <person name="Yan M."/>
            <person name="Riley R."/>
            <person name="Champramary S."/>
            <person name="Plett K.L."/>
            <person name="Tsai I.J."/>
            <person name="Slot J."/>
            <person name="Sipos G."/>
            <person name="Plett J."/>
            <person name="Nagy L.G."/>
            <person name="Grigoriev I.V."/>
        </authorList>
    </citation>
    <scope>NUCLEOTIDE SEQUENCE</scope>
    <source>
        <strain evidence="1">CCBAS 213</strain>
    </source>
</reference>
<dbReference type="EMBL" id="JAUEPS010000023">
    <property type="protein sequence ID" value="KAK0457020.1"/>
    <property type="molecule type" value="Genomic_DNA"/>
</dbReference>
<dbReference type="Proteomes" id="UP001175211">
    <property type="component" value="Unassembled WGS sequence"/>
</dbReference>
<organism evidence="1 2">
    <name type="scientific">Armillaria tabescens</name>
    <name type="common">Ringless honey mushroom</name>
    <name type="synonym">Agaricus tabescens</name>
    <dbReference type="NCBI Taxonomy" id="1929756"/>
    <lineage>
        <taxon>Eukaryota</taxon>
        <taxon>Fungi</taxon>
        <taxon>Dikarya</taxon>
        <taxon>Basidiomycota</taxon>
        <taxon>Agaricomycotina</taxon>
        <taxon>Agaricomycetes</taxon>
        <taxon>Agaricomycetidae</taxon>
        <taxon>Agaricales</taxon>
        <taxon>Marasmiineae</taxon>
        <taxon>Physalacriaceae</taxon>
        <taxon>Desarmillaria</taxon>
    </lineage>
</organism>
<dbReference type="GeneID" id="85366038"/>
<keyword evidence="2" id="KW-1185">Reference proteome</keyword>
<protein>
    <recommendedName>
        <fullName evidence="3">FIST domain-containing protein</fullName>
    </recommendedName>
</protein>
<proteinExistence type="predicted"/>